<gene>
    <name evidence="2" type="ORF">PITG_11488</name>
</gene>
<proteinExistence type="predicted"/>
<organism evidence="2 3">
    <name type="scientific">Phytophthora infestans (strain T30-4)</name>
    <name type="common">Potato late blight agent</name>
    <dbReference type="NCBI Taxonomy" id="403677"/>
    <lineage>
        <taxon>Eukaryota</taxon>
        <taxon>Sar</taxon>
        <taxon>Stramenopiles</taxon>
        <taxon>Oomycota</taxon>
        <taxon>Peronosporomycetes</taxon>
        <taxon>Peronosporales</taxon>
        <taxon>Peronosporaceae</taxon>
        <taxon>Phytophthora</taxon>
    </lineage>
</organism>
<dbReference type="HOGENOM" id="CLU_2611211_0_0_1"/>
<protein>
    <submittedName>
        <fullName evidence="2">Uncharacterized protein</fullName>
    </submittedName>
</protein>
<dbReference type="InParanoid" id="D0NIW4"/>
<reference evidence="3" key="1">
    <citation type="journal article" date="2009" name="Nature">
        <title>Genome sequence and analysis of the Irish potato famine pathogen Phytophthora infestans.</title>
        <authorList>
            <consortium name="The Broad Institute Genome Sequencing Platform"/>
            <person name="Haas B.J."/>
            <person name="Kamoun S."/>
            <person name="Zody M.C."/>
            <person name="Jiang R.H."/>
            <person name="Handsaker R.E."/>
            <person name="Cano L.M."/>
            <person name="Grabherr M."/>
            <person name="Kodira C.D."/>
            <person name="Raffaele S."/>
            <person name="Torto-Alalibo T."/>
            <person name="Bozkurt T.O."/>
            <person name="Ah-Fong A.M."/>
            <person name="Alvarado L."/>
            <person name="Anderson V.L."/>
            <person name="Armstrong M.R."/>
            <person name="Avrova A."/>
            <person name="Baxter L."/>
            <person name="Beynon J."/>
            <person name="Boevink P.C."/>
            <person name="Bollmann S.R."/>
            <person name="Bos J.I."/>
            <person name="Bulone V."/>
            <person name="Cai G."/>
            <person name="Cakir C."/>
            <person name="Carrington J.C."/>
            <person name="Chawner M."/>
            <person name="Conti L."/>
            <person name="Costanzo S."/>
            <person name="Ewan R."/>
            <person name="Fahlgren N."/>
            <person name="Fischbach M.A."/>
            <person name="Fugelstad J."/>
            <person name="Gilroy E.M."/>
            <person name="Gnerre S."/>
            <person name="Green P.J."/>
            <person name="Grenville-Briggs L.J."/>
            <person name="Griffith J."/>
            <person name="Grunwald N.J."/>
            <person name="Horn K."/>
            <person name="Horner N.R."/>
            <person name="Hu C.H."/>
            <person name="Huitema E."/>
            <person name="Jeong D.H."/>
            <person name="Jones A.M."/>
            <person name="Jones J.D."/>
            <person name="Jones R.W."/>
            <person name="Karlsson E.K."/>
            <person name="Kunjeti S.G."/>
            <person name="Lamour K."/>
            <person name="Liu Z."/>
            <person name="Ma L."/>
            <person name="Maclean D."/>
            <person name="Chibucos M.C."/>
            <person name="McDonald H."/>
            <person name="McWalters J."/>
            <person name="Meijer H.J."/>
            <person name="Morgan W."/>
            <person name="Morris P.F."/>
            <person name="Munro C.A."/>
            <person name="O'Neill K."/>
            <person name="Ospina-Giraldo M."/>
            <person name="Pinzon A."/>
            <person name="Pritchard L."/>
            <person name="Ramsahoye B."/>
            <person name="Ren Q."/>
            <person name="Restrepo S."/>
            <person name="Roy S."/>
            <person name="Sadanandom A."/>
            <person name="Savidor A."/>
            <person name="Schornack S."/>
            <person name="Schwartz D.C."/>
            <person name="Schumann U.D."/>
            <person name="Schwessinger B."/>
            <person name="Seyer L."/>
            <person name="Sharpe T."/>
            <person name="Silvar C."/>
            <person name="Song J."/>
            <person name="Studholme D.J."/>
            <person name="Sykes S."/>
            <person name="Thines M."/>
            <person name="van de Vondervoort P.J."/>
            <person name="Phuntumart V."/>
            <person name="Wawra S."/>
            <person name="Weide R."/>
            <person name="Win J."/>
            <person name="Young C."/>
            <person name="Zhou S."/>
            <person name="Fry W."/>
            <person name="Meyers B.C."/>
            <person name="van West P."/>
            <person name="Ristaino J."/>
            <person name="Govers F."/>
            <person name="Birch P.R."/>
            <person name="Whisson S.C."/>
            <person name="Judelson H.S."/>
            <person name="Nusbaum C."/>
        </authorList>
    </citation>
    <scope>NUCLEOTIDE SEQUENCE [LARGE SCALE GENOMIC DNA]</scope>
    <source>
        <strain evidence="3">T30-4</strain>
    </source>
</reference>
<dbReference type="AlphaFoldDB" id="D0NIW4"/>
<dbReference type="VEuPathDB" id="FungiDB:PITG_11488"/>
<evidence type="ECO:0000313" key="2">
    <source>
        <dbReference type="EMBL" id="EEY59448.1"/>
    </source>
</evidence>
<sequence length="79" mass="8778">MSACFKTKNVSKLTGVKRSRIERRHSTTTRGRLEKTSVEKRTGSTSSPGGHVKSRQIVGSIKTTSKGKVYLAKKEKTKR</sequence>
<dbReference type="RefSeq" id="XP_002901058.1">
    <property type="nucleotide sequence ID" value="XM_002901012.1"/>
</dbReference>
<feature type="region of interest" description="Disordered" evidence="1">
    <location>
        <begin position="1"/>
        <end position="55"/>
    </location>
</feature>
<evidence type="ECO:0000256" key="1">
    <source>
        <dbReference type="SAM" id="MobiDB-lite"/>
    </source>
</evidence>
<dbReference type="EMBL" id="DS028140">
    <property type="protein sequence ID" value="EEY59448.1"/>
    <property type="molecule type" value="Genomic_DNA"/>
</dbReference>
<feature type="compositionally biased region" description="Basic and acidic residues" evidence="1">
    <location>
        <begin position="31"/>
        <end position="42"/>
    </location>
</feature>
<evidence type="ECO:0000313" key="3">
    <source>
        <dbReference type="Proteomes" id="UP000006643"/>
    </source>
</evidence>
<keyword evidence="3" id="KW-1185">Reference proteome</keyword>
<name>D0NIW4_PHYIT</name>
<dbReference type="Proteomes" id="UP000006643">
    <property type="component" value="Unassembled WGS sequence"/>
</dbReference>
<feature type="compositionally biased region" description="Basic residues" evidence="1">
    <location>
        <begin position="15"/>
        <end position="27"/>
    </location>
</feature>
<accession>D0NIW4</accession>
<dbReference type="KEGG" id="pif:PITG_11488"/>
<dbReference type="GeneID" id="9474830"/>